<feature type="compositionally biased region" description="Basic residues" evidence="1">
    <location>
        <begin position="166"/>
        <end position="183"/>
    </location>
</feature>
<dbReference type="AlphaFoldDB" id="A0A6B0RZM5"/>
<name>A0A6B0RZM5_9CETA</name>
<organism evidence="2 3">
    <name type="scientific">Bos mutus</name>
    <name type="common">wild yak</name>
    <dbReference type="NCBI Taxonomy" id="72004"/>
    <lineage>
        <taxon>Eukaryota</taxon>
        <taxon>Metazoa</taxon>
        <taxon>Chordata</taxon>
        <taxon>Craniata</taxon>
        <taxon>Vertebrata</taxon>
        <taxon>Euteleostomi</taxon>
        <taxon>Mammalia</taxon>
        <taxon>Eutheria</taxon>
        <taxon>Laurasiatheria</taxon>
        <taxon>Artiodactyla</taxon>
        <taxon>Ruminantia</taxon>
        <taxon>Pecora</taxon>
        <taxon>Bovidae</taxon>
        <taxon>Bovinae</taxon>
        <taxon>Bos</taxon>
    </lineage>
</organism>
<evidence type="ECO:0000256" key="1">
    <source>
        <dbReference type="SAM" id="MobiDB-lite"/>
    </source>
</evidence>
<evidence type="ECO:0000313" key="2">
    <source>
        <dbReference type="EMBL" id="MXQ92583.1"/>
    </source>
</evidence>
<sequence>MLSQGFAGRSPVSPHPQGCLHTVSSEGLAEIPQWRQKTSPSRPSPARPSHGDRCAAPAPTFRASESAPSSAGGRNLGRRRVDYAYGLSNVCASDDFSSESVCGLAHLKAQNPPTTLFESQYITKDQVPMRKNMNFDSKCLMKVPQKKLGAPSGEGITQGYSSIAKHPSKTLAKTRKNIRRGGKLGRDDKWYKSRKLSEESTDKAQQIPSSTPVQQCDSILSIFQYFVLSKISKSSRAPRDGSPFKPFEEIISEYQDMAPFTVHTYPSTGYADVVTLSHVIAAFSVVPPPFLHSLPSPNLPSPAGRGAEHSCRDPIVRSSPDQLGVPFPIMLFILCYFAL</sequence>
<proteinExistence type="predicted"/>
<gene>
    <name evidence="2" type="ORF">E5288_WYG005679</name>
</gene>
<feature type="compositionally biased region" description="Basic and acidic residues" evidence="1">
    <location>
        <begin position="184"/>
        <end position="202"/>
    </location>
</feature>
<dbReference type="Proteomes" id="UP000322234">
    <property type="component" value="Unassembled WGS sequence"/>
</dbReference>
<protein>
    <submittedName>
        <fullName evidence="2">Uncharacterized protein</fullName>
    </submittedName>
</protein>
<dbReference type="EMBL" id="VBQZ03000084">
    <property type="protein sequence ID" value="MXQ92583.1"/>
    <property type="molecule type" value="Genomic_DNA"/>
</dbReference>
<comment type="caution">
    <text evidence="2">The sequence shown here is derived from an EMBL/GenBank/DDBJ whole genome shotgun (WGS) entry which is preliminary data.</text>
</comment>
<keyword evidence="3" id="KW-1185">Reference proteome</keyword>
<accession>A0A6B0RZM5</accession>
<feature type="region of interest" description="Disordered" evidence="1">
    <location>
        <begin position="150"/>
        <end position="210"/>
    </location>
</feature>
<reference evidence="2" key="1">
    <citation type="submission" date="2019-10" db="EMBL/GenBank/DDBJ databases">
        <title>The sequence and de novo assembly of the wild yak genome.</title>
        <authorList>
            <person name="Liu Y."/>
        </authorList>
    </citation>
    <scope>NUCLEOTIDE SEQUENCE [LARGE SCALE GENOMIC DNA]</scope>
    <source>
        <strain evidence="2">WY2019</strain>
    </source>
</reference>
<feature type="region of interest" description="Disordered" evidence="1">
    <location>
        <begin position="1"/>
        <end position="76"/>
    </location>
</feature>
<evidence type="ECO:0000313" key="3">
    <source>
        <dbReference type="Proteomes" id="UP000322234"/>
    </source>
</evidence>